<evidence type="ECO:0000313" key="3">
    <source>
        <dbReference type="Proteomes" id="UP000031631"/>
    </source>
</evidence>
<feature type="domain" description="HTH lysR-type" evidence="1">
    <location>
        <begin position="33"/>
        <end position="92"/>
    </location>
</feature>
<dbReference type="InterPro" id="IPR036388">
    <property type="entry name" value="WH-like_DNA-bd_sf"/>
</dbReference>
<dbReference type="PANTHER" id="PTHR30432">
    <property type="entry name" value="TRANSCRIPTIONAL REGULATOR MODE"/>
    <property type="match status" value="1"/>
</dbReference>
<protein>
    <submittedName>
        <fullName evidence="2">Molybdenum transport regulatory protein</fullName>
    </submittedName>
</protein>
<dbReference type="Gene3D" id="1.10.10.10">
    <property type="entry name" value="Winged helix-like DNA-binding domain superfamily/Winged helix DNA-binding domain"/>
    <property type="match status" value="1"/>
</dbReference>
<dbReference type="InterPro" id="IPR051815">
    <property type="entry name" value="Molybdate_resp_trans_reg"/>
</dbReference>
<dbReference type="PANTHER" id="PTHR30432:SF1">
    <property type="entry name" value="DNA-BINDING TRANSCRIPTIONAL DUAL REGULATOR MODE"/>
    <property type="match status" value="1"/>
</dbReference>
<accession>A0A7U6GL06</accession>
<dbReference type="InterPro" id="IPR000847">
    <property type="entry name" value="LysR_HTH_N"/>
</dbReference>
<proteinExistence type="predicted"/>
<dbReference type="SUPFAM" id="SSF46785">
    <property type="entry name" value="Winged helix' DNA-binding domain"/>
    <property type="match status" value="1"/>
</dbReference>
<organism evidence="2 3">
    <name type="scientific">Thiolapillus brandeum</name>
    <dbReference type="NCBI Taxonomy" id="1076588"/>
    <lineage>
        <taxon>Bacteria</taxon>
        <taxon>Pseudomonadati</taxon>
        <taxon>Pseudomonadota</taxon>
        <taxon>Gammaproteobacteria</taxon>
        <taxon>Chromatiales</taxon>
        <taxon>Sedimenticolaceae</taxon>
        <taxon>Thiolapillus</taxon>
    </lineage>
</organism>
<evidence type="ECO:0000259" key="1">
    <source>
        <dbReference type="Pfam" id="PF00126"/>
    </source>
</evidence>
<dbReference type="EMBL" id="AP012273">
    <property type="protein sequence ID" value="BAO45611.1"/>
    <property type="molecule type" value="Genomic_DNA"/>
</dbReference>
<keyword evidence="3" id="KW-1185">Reference proteome</keyword>
<dbReference type="AlphaFoldDB" id="A0A7U6GL06"/>
<reference evidence="2 3" key="1">
    <citation type="journal article" date="2014" name="PLoS ONE">
        <title>Physiological and genomic features of a novel sulfur-oxidizing gammaproteobacterium belonging to a previously uncultivated symbiotic lineage isolated from a hydrothermal vent.</title>
        <authorList>
            <person name="Nunoura T."/>
            <person name="Takaki Y."/>
            <person name="Kazama H."/>
            <person name="Kakuta J."/>
            <person name="Shimamura S."/>
            <person name="Makita H."/>
            <person name="Hirai M."/>
            <person name="Miyazaki M."/>
            <person name="Takai K."/>
        </authorList>
    </citation>
    <scope>NUCLEOTIDE SEQUENCE [LARGE SCALE GENOMIC DNA]</scope>
    <source>
        <strain evidence="2 3">Hiromi1</strain>
    </source>
</reference>
<dbReference type="GO" id="GO:0003700">
    <property type="term" value="F:DNA-binding transcription factor activity"/>
    <property type="evidence" value="ECO:0007669"/>
    <property type="project" value="InterPro"/>
</dbReference>
<gene>
    <name evidence="2" type="ORF">TBH_C2706</name>
</gene>
<dbReference type="Pfam" id="PF00126">
    <property type="entry name" value="HTH_1"/>
    <property type="match status" value="1"/>
</dbReference>
<name>A0A7U6GL06_9GAMM</name>
<evidence type="ECO:0000313" key="2">
    <source>
        <dbReference type="EMBL" id="BAO45611.1"/>
    </source>
</evidence>
<dbReference type="InterPro" id="IPR036390">
    <property type="entry name" value="WH_DNA-bd_sf"/>
</dbReference>
<dbReference type="KEGG" id="tbn:TBH_C2706"/>
<sequence length="118" mass="13001">MSGGVMDKAYRLRGRVWIEGPDGTFLGYGRVVLLERIREHGSISAAARSMQMSYRHAWKLVDSMNRQSRNTVVEKSTGGRGGGGATLTEAGEKAVAAFWSAYGDFRDFLAERGRQVDL</sequence>
<dbReference type="Proteomes" id="UP000031631">
    <property type="component" value="Chromosome"/>
</dbReference>